<feature type="domain" description="Ig-like" evidence="9">
    <location>
        <begin position="169"/>
        <end position="247"/>
    </location>
</feature>
<evidence type="ECO:0000259" key="9">
    <source>
        <dbReference type="PROSITE" id="PS50835"/>
    </source>
</evidence>
<evidence type="ECO:0000313" key="11">
    <source>
        <dbReference type="Proteomes" id="UP001367676"/>
    </source>
</evidence>
<keyword evidence="8" id="KW-0393">Immunoglobulin domain</keyword>
<protein>
    <recommendedName>
        <fullName evidence="9">Ig-like domain-containing protein</fullName>
    </recommendedName>
</protein>
<dbReference type="GO" id="GO:0005886">
    <property type="term" value="C:plasma membrane"/>
    <property type="evidence" value="ECO:0007669"/>
    <property type="project" value="UniProtKB-SubCell"/>
</dbReference>
<dbReference type="PROSITE" id="PS50835">
    <property type="entry name" value="IG_LIKE"/>
    <property type="match status" value="2"/>
</dbReference>
<dbReference type="Pfam" id="PF13927">
    <property type="entry name" value="Ig_3"/>
    <property type="match status" value="2"/>
</dbReference>
<evidence type="ECO:0000256" key="7">
    <source>
        <dbReference type="ARBA" id="ARBA00023180"/>
    </source>
</evidence>
<keyword evidence="3" id="KW-0732">Signal</keyword>
<proteinExistence type="predicted"/>
<sequence>MVAWIKVSSSSQTILTTHQYVITNDSRISLSYNDHRSWYLHIREVKEDDRGWYICQVNTEPITSQSMYLQVLVPPKIMEDMTSNDVVVREMTDVTLHCRAVGYPEPYVMWRRGDGYDFIYNGEKVNVVDGEKLQFRKISRLHMGTYYCIAQNSILPPANKKISLIVHFPPILHVPNQLVGASLNQQVTLHCISEAYPKSINYWTRENGEMIMPESKYEVIYKHDMYTTNMIVNINAVSSSDFGTYTCVSINPLGNTDGVIKLYVMDDEIAQLNSTSTATKCRLDTLAASLLCILSEVYKITKRYLLTSTSH</sequence>
<comment type="caution">
    <text evidence="10">The sequence shown here is derived from an EMBL/GenBank/DDBJ whole genome shotgun (WGS) entry which is preliminary data.</text>
</comment>
<dbReference type="SMART" id="SM00409">
    <property type="entry name" value="IG"/>
    <property type="match status" value="3"/>
</dbReference>
<evidence type="ECO:0000313" key="10">
    <source>
        <dbReference type="EMBL" id="KAK7574132.1"/>
    </source>
</evidence>
<evidence type="ECO:0000256" key="3">
    <source>
        <dbReference type="ARBA" id="ARBA00022729"/>
    </source>
</evidence>
<keyword evidence="5" id="KW-0472">Membrane</keyword>
<evidence type="ECO:0000256" key="8">
    <source>
        <dbReference type="ARBA" id="ARBA00023319"/>
    </source>
</evidence>
<keyword evidence="2" id="KW-1003">Cell membrane</keyword>
<dbReference type="GO" id="GO:0043005">
    <property type="term" value="C:neuron projection"/>
    <property type="evidence" value="ECO:0007669"/>
    <property type="project" value="TreeGrafter"/>
</dbReference>
<evidence type="ECO:0000256" key="2">
    <source>
        <dbReference type="ARBA" id="ARBA00022475"/>
    </source>
</evidence>
<dbReference type="EMBL" id="JBBCAQ010000037">
    <property type="protein sequence ID" value="KAK7574132.1"/>
    <property type="molecule type" value="Genomic_DNA"/>
</dbReference>
<evidence type="ECO:0000256" key="6">
    <source>
        <dbReference type="ARBA" id="ARBA00023157"/>
    </source>
</evidence>
<evidence type="ECO:0000256" key="5">
    <source>
        <dbReference type="ARBA" id="ARBA00023136"/>
    </source>
</evidence>
<dbReference type="InterPro" id="IPR013783">
    <property type="entry name" value="Ig-like_fold"/>
</dbReference>
<dbReference type="Proteomes" id="UP001367676">
    <property type="component" value="Unassembled WGS sequence"/>
</dbReference>
<comment type="subcellular location">
    <subcellularLocation>
        <location evidence="1">Cell membrane</location>
    </subcellularLocation>
</comment>
<keyword evidence="7" id="KW-0325">Glycoprotein</keyword>
<dbReference type="PANTHER" id="PTHR12231:SF253">
    <property type="entry name" value="DPR-INTERACTING PROTEIN ETA, ISOFORM B-RELATED"/>
    <property type="match status" value="1"/>
</dbReference>
<keyword evidence="11" id="KW-1185">Reference proteome</keyword>
<gene>
    <name evidence="10" type="ORF">V9T40_011323</name>
</gene>
<evidence type="ECO:0000256" key="1">
    <source>
        <dbReference type="ARBA" id="ARBA00004236"/>
    </source>
</evidence>
<dbReference type="AlphaFoldDB" id="A0AAN9TIG9"/>
<keyword evidence="4" id="KW-0677">Repeat</keyword>
<accession>A0AAN9TIG9</accession>
<dbReference type="Gene3D" id="2.60.40.10">
    <property type="entry name" value="Immunoglobulins"/>
    <property type="match status" value="3"/>
</dbReference>
<dbReference type="FunFam" id="2.60.40.10:FF:000376">
    <property type="entry name" value="CLUMA_CG000981, isoform A"/>
    <property type="match status" value="1"/>
</dbReference>
<name>A0AAN9TIG9_9HEMI</name>
<dbReference type="InterPro" id="IPR003599">
    <property type="entry name" value="Ig_sub"/>
</dbReference>
<dbReference type="InterPro" id="IPR036179">
    <property type="entry name" value="Ig-like_dom_sf"/>
</dbReference>
<organism evidence="10 11">
    <name type="scientific">Parthenolecanium corni</name>
    <dbReference type="NCBI Taxonomy" id="536013"/>
    <lineage>
        <taxon>Eukaryota</taxon>
        <taxon>Metazoa</taxon>
        <taxon>Ecdysozoa</taxon>
        <taxon>Arthropoda</taxon>
        <taxon>Hexapoda</taxon>
        <taxon>Insecta</taxon>
        <taxon>Pterygota</taxon>
        <taxon>Neoptera</taxon>
        <taxon>Paraneoptera</taxon>
        <taxon>Hemiptera</taxon>
        <taxon>Sternorrhyncha</taxon>
        <taxon>Coccoidea</taxon>
        <taxon>Coccidae</taxon>
        <taxon>Parthenolecanium</taxon>
    </lineage>
</organism>
<dbReference type="InterPro" id="IPR051170">
    <property type="entry name" value="Neural/epithelial_adhesion"/>
</dbReference>
<dbReference type="InterPro" id="IPR003598">
    <property type="entry name" value="Ig_sub2"/>
</dbReference>
<reference evidence="10 11" key="1">
    <citation type="submission" date="2024-03" db="EMBL/GenBank/DDBJ databases">
        <title>Adaptation during the transition from Ophiocordyceps entomopathogen to insect associate is accompanied by gene loss and intensified selection.</title>
        <authorList>
            <person name="Ward C.M."/>
            <person name="Onetto C.A."/>
            <person name="Borneman A.R."/>
        </authorList>
    </citation>
    <scope>NUCLEOTIDE SEQUENCE [LARGE SCALE GENOMIC DNA]</scope>
    <source>
        <strain evidence="10">AWRI1</strain>
        <tissue evidence="10">Single Adult Female</tissue>
    </source>
</reference>
<keyword evidence="6" id="KW-1015">Disulfide bond</keyword>
<dbReference type="FunFam" id="2.60.40.10:FF:000328">
    <property type="entry name" value="CLUMA_CG000981, isoform A"/>
    <property type="match status" value="1"/>
</dbReference>
<evidence type="ECO:0000256" key="4">
    <source>
        <dbReference type="ARBA" id="ARBA00022737"/>
    </source>
</evidence>
<dbReference type="SUPFAM" id="SSF48726">
    <property type="entry name" value="Immunoglobulin"/>
    <property type="match status" value="3"/>
</dbReference>
<dbReference type="PANTHER" id="PTHR12231">
    <property type="entry name" value="CTX-RELATED TYPE I TRANSMEMBRANE PROTEIN"/>
    <property type="match status" value="1"/>
</dbReference>
<dbReference type="InterPro" id="IPR007110">
    <property type="entry name" value="Ig-like_dom"/>
</dbReference>
<dbReference type="SMART" id="SM00408">
    <property type="entry name" value="IGc2"/>
    <property type="match status" value="2"/>
</dbReference>
<feature type="domain" description="Ig-like" evidence="9">
    <location>
        <begin position="75"/>
        <end position="163"/>
    </location>
</feature>